<dbReference type="AlphaFoldDB" id="A0A0A9GXK6"/>
<protein>
    <submittedName>
        <fullName evidence="2">Uncharacterized protein</fullName>
    </submittedName>
</protein>
<dbReference type="EMBL" id="GBRH01172573">
    <property type="protein sequence ID" value="JAE25323.1"/>
    <property type="molecule type" value="Transcribed_RNA"/>
</dbReference>
<name>A0A0A9GXK6_ARUDO</name>
<proteinExistence type="predicted"/>
<organism evidence="2">
    <name type="scientific">Arundo donax</name>
    <name type="common">Giant reed</name>
    <name type="synonym">Donax arundinaceus</name>
    <dbReference type="NCBI Taxonomy" id="35708"/>
    <lineage>
        <taxon>Eukaryota</taxon>
        <taxon>Viridiplantae</taxon>
        <taxon>Streptophyta</taxon>
        <taxon>Embryophyta</taxon>
        <taxon>Tracheophyta</taxon>
        <taxon>Spermatophyta</taxon>
        <taxon>Magnoliopsida</taxon>
        <taxon>Liliopsida</taxon>
        <taxon>Poales</taxon>
        <taxon>Poaceae</taxon>
        <taxon>PACMAD clade</taxon>
        <taxon>Arundinoideae</taxon>
        <taxon>Arundineae</taxon>
        <taxon>Arundo</taxon>
    </lineage>
</organism>
<feature type="region of interest" description="Disordered" evidence="1">
    <location>
        <begin position="1"/>
        <end position="24"/>
    </location>
</feature>
<accession>A0A0A9GXK6</accession>
<evidence type="ECO:0000313" key="2">
    <source>
        <dbReference type="EMBL" id="JAE25323.1"/>
    </source>
</evidence>
<reference evidence="2" key="2">
    <citation type="journal article" date="2015" name="Data Brief">
        <title>Shoot transcriptome of the giant reed, Arundo donax.</title>
        <authorList>
            <person name="Barrero R.A."/>
            <person name="Guerrero F.D."/>
            <person name="Moolhuijzen P."/>
            <person name="Goolsby J.A."/>
            <person name="Tidwell J."/>
            <person name="Bellgard S.E."/>
            <person name="Bellgard M.I."/>
        </authorList>
    </citation>
    <scope>NUCLEOTIDE SEQUENCE</scope>
    <source>
        <tissue evidence="2">Shoot tissue taken approximately 20 cm above the soil surface</tissue>
    </source>
</reference>
<evidence type="ECO:0000256" key="1">
    <source>
        <dbReference type="SAM" id="MobiDB-lite"/>
    </source>
</evidence>
<reference evidence="2" key="1">
    <citation type="submission" date="2014-09" db="EMBL/GenBank/DDBJ databases">
        <authorList>
            <person name="Magalhaes I.L.F."/>
            <person name="Oliveira U."/>
            <person name="Santos F.R."/>
            <person name="Vidigal T.H.D.A."/>
            <person name="Brescovit A.D."/>
            <person name="Santos A.J."/>
        </authorList>
    </citation>
    <scope>NUCLEOTIDE SEQUENCE</scope>
    <source>
        <tissue evidence="2">Shoot tissue taken approximately 20 cm above the soil surface</tissue>
    </source>
</reference>
<sequence length="148" mass="15890">MASLTGGEPVSRGARQAPRRGVHRGGERTVKLVALVCSAMVAAVPDATSALERRLVATASRLVRCMGSNHGRYFHEDGHLAPVSVATARHGDGNPLPRGSSHSLSRTQRELYRVGLNRQWPRPNRVPARCPANRAGERSPHSCGPPHA</sequence>
<feature type="region of interest" description="Disordered" evidence="1">
    <location>
        <begin position="123"/>
        <end position="148"/>
    </location>
</feature>